<name>A0A4R0P532_9HYPH</name>
<reference evidence="2 3" key="1">
    <citation type="journal article" date="2015" name="Antonie Van Leeuwenhoek">
        <title>Oricola cellulosilytica gen. nov., sp. nov., a cellulose-degrading bacterium of the family Phyllobacteriaceae isolated from surface seashore water, and emended descriptions of Mesorhizobium loti and Phyllobacterium myrsinacearum.</title>
        <authorList>
            <person name="Hameed A."/>
            <person name="Shahina M."/>
            <person name="Lai W.A."/>
            <person name="Lin S.Y."/>
            <person name="Young L.S."/>
            <person name="Liu Y.C."/>
            <person name="Hsu Y.H."/>
            <person name="Young C.C."/>
        </authorList>
    </citation>
    <scope>NUCLEOTIDE SEQUENCE [LARGE SCALE GENOMIC DNA]</scope>
    <source>
        <strain evidence="2 3">KCTC 52183</strain>
    </source>
</reference>
<proteinExistence type="predicted"/>
<feature type="transmembrane region" description="Helical" evidence="1">
    <location>
        <begin position="7"/>
        <end position="25"/>
    </location>
</feature>
<keyword evidence="1" id="KW-0812">Transmembrane</keyword>
<dbReference type="AlphaFoldDB" id="A0A4R0P532"/>
<evidence type="ECO:0000256" key="1">
    <source>
        <dbReference type="SAM" id="Phobius"/>
    </source>
</evidence>
<comment type="caution">
    <text evidence="2">The sequence shown here is derived from an EMBL/GenBank/DDBJ whole genome shotgun (WGS) entry which is preliminary data.</text>
</comment>
<accession>A0A4R0P532</accession>
<evidence type="ECO:0000313" key="3">
    <source>
        <dbReference type="Proteomes" id="UP000291301"/>
    </source>
</evidence>
<dbReference type="EMBL" id="SJST01000011">
    <property type="protein sequence ID" value="TCD10953.1"/>
    <property type="molecule type" value="Genomic_DNA"/>
</dbReference>
<organism evidence="2 3">
    <name type="scientific">Oricola cellulosilytica</name>
    <dbReference type="NCBI Taxonomy" id="1429082"/>
    <lineage>
        <taxon>Bacteria</taxon>
        <taxon>Pseudomonadati</taxon>
        <taxon>Pseudomonadota</taxon>
        <taxon>Alphaproteobacteria</taxon>
        <taxon>Hyphomicrobiales</taxon>
        <taxon>Ahrensiaceae</taxon>
        <taxon>Oricola</taxon>
    </lineage>
</organism>
<keyword evidence="1" id="KW-1133">Transmembrane helix</keyword>
<feature type="transmembrane region" description="Helical" evidence="1">
    <location>
        <begin position="99"/>
        <end position="119"/>
    </location>
</feature>
<evidence type="ECO:0008006" key="4">
    <source>
        <dbReference type="Google" id="ProtNLM"/>
    </source>
</evidence>
<evidence type="ECO:0000313" key="2">
    <source>
        <dbReference type="EMBL" id="TCD10953.1"/>
    </source>
</evidence>
<keyword evidence="3" id="KW-1185">Reference proteome</keyword>
<dbReference type="OrthoDB" id="8447795at2"/>
<keyword evidence="1" id="KW-0472">Membrane</keyword>
<dbReference type="RefSeq" id="WP_131571700.1">
    <property type="nucleotide sequence ID" value="NZ_JAINFK010000010.1"/>
</dbReference>
<feature type="transmembrane region" description="Helical" evidence="1">
    <location>
        <begin position="45"/>
        <end position="64"/>
    </location>
</feature>
<feature type="transmembrane region" description="Helical" evidence="1">
    <location>
        <begin position="76"/>
        <end position="93"/>
    </location>
</feature>
<gene>
    <name evidence="2" type="ORF">E0D97_17530</name>
</gene>
<protein>
    <recommendedName>
        <fullName evidence="4">DUF4345 domain-containing protein</fullName>
    </recommendedName>
</protein>
<dbReference type="Proteomes" id="UP000291301">
    <property type="component" value="Unassembled WGS sequence"/>
</dbReference>
<sequence>MTRLKAILWVVAVSQLVLGALTLLVPGPFFDWMGLSVPPIDNNYMLGMLSSRFIAYGIGMAALARQATPDLFWIRNMVLIQALDFGVGAYYVATGTIGIAVAAFPMVNAAIFATLLSVWSPRGEPAGSAAA</sequence>